<dbReference type="Pfam" id="PF20139">
    <property type="entry name" value="DUF6529"/>
    <property type="match status" value="1"/>
</dbReference>
<feature type="transmembrane region" description="Helical" evidence="1">
    <location>
        <begin position="100"/>
        <end position="120"/>
    </location>
</feature>
<reference evidence="2" key="1">
    <citation type="submission" date="2024-06" db="EMBL/GenBank/DDBJ databases">
        <title>The genome sequences of Kitasatospora sp. strain HUAS MG31.</title>
        <authorList>
            <person name="Mo P."/>
        </authorList>
    </citation>
    <scope>NUCLEOTIDE SEQUENCE</scope>
    <source>
        <strain evidence="2">HUAS MG31</strain>
    </source>
</reference>
<keyword evidence="1" id="KW-0812">Transmembrane</keyword>
<organism evidence="2">
    <name type="scientific">Kitasatospora camelliae</name>
    <dbReference type="NCBI Taxonomy" id="3156397"/>
    <lineage>
        <taxon>Bacteria</taxon>
        <taxon>Bacillati</taxon>
        <taxon>Actinomycetota</taxon>
        <taxon>Actinomycetes</taxon>
        <taxon>Kitasatosporales</taxon>
        <taxon>Streptomycetaceae</taxon>
        <taxon>Kitasatospora</taxon>
    </lineage>
</organism>
<dbReference type="AlphaFoldDB" id="A0AAU8JUY8"/>
<dbReference type="RefSeq" id="WP_354639216.1">
    <property type="nucleotide sequence ID" value="NZ_CP159872.1"/>
</dbReference>
<sequence length="188" mass="20457">MVHRAEPSGRHRLLGLLWALLPVAVFAVLFWYGRAHTPQYDRALFGQRGTDAMRLKAQLGTALLGLALVQVVLALWMYGRIPRVPAARPPVRAAHRLTGLAAFLLSLPIAQQCLVAYGVQLTSTRTALHSVAGCFLYGAFVAKVLVVRHRRLPGWALPVAGGALVCAVVVLWYTAAFWFLHGFSAPGL</sequence>
<accession>A0AAU8JUY8</accession>
<evidence type="ECO:0000313" key="2">
    <source>
        <dbReference type="EMBL" id="XCM78934.1"/>
    </source>
</evidence>
<dbReference type="InterPro" id="IPR045382">
    <property type="entry name" value="DUF6529"/>
</dbReference>
<name>A0AAU8JUY8_9ACTN</name>
<feature type="transmembrane region" description="Helical" evidence="1">
    <location>
        <begin position="126"/>
        <end position="147"/>
    </location>
</feature>
<dbReference type="KEGG" id="kcm:ABWK59_08345"/>
<proteinExistence type="predicted"/>
<feature type="transmembrane region" description="Helical" evidence="1">
    <location>
        <begin position="12"/>
        <end position="32"/>
    </location>
</feature>
<protein>
    <submittedName>
        <fullName evidence="2">DUF6529 family protein</fullName>
    </submittedName>
</protein>
<feature type="transmembrane region" description="Helical" evidence="1">
    <location>
        <begin position="159"/>
        <end position="180"/>
    </location>
</feature>
<keyword evidence="1" id="KW-1133">Transmembrane helix</keyword>
<keyword evidence="1" id="KW-0472">Membrane</keyword>
<gene>
    <name evidence="2" type="ORF">ABWK59_08345</name>
</gene>
<feature type="transmembrane region" description="Helical" evidence="1">
    <location>
        <begin position="59"/>
        <end position="79"/>
    </location>
</feature>
<dbReference type="EMBL" id="CP159872">
    <property type="protein sequence ID" value="XCM78934.1"/>
    <property type="molecule type" value="Genomic_DNA"/>
</dbReference>
<evidence type="ECO:0000256" key="1">
    <source>
        <dbReference type="SAM" id="Phobius"/>
    </source>
</evidence>